<feature type="non-terminal residue" evidence="1">
    <location>
        <position position="204"/>
    </location>
</feature>
<dbReference type="Proteomes" id="UP000789860">
    <property type="component" value="Unassembled WGS sequence"/>
</dbReference>
<protein>
    <submittedName>
        <fullName evidence="1">2885_t:CDS:1</fullName>
    </submittedName>
</protein>
<proteinExistence type="predicted"/>
<reference evidence="1" key="1">
    <citation type="submission" date="2021-06" db="EMBL/GenBank/DDBJ databases">
        <authorList>
            <person name="Kallberg Y."/>
            <person name="Tangrot J."/>
            <person name="Rosling A."/>
        </authorList>
    </citation>
    <scope>NUCLEOTIDE SEQUENCE</scope>
    <source>
        <strain evidence="1">AU212A</strain>
    </source>
</reference>
<gene>
    <name evidence="1" type="ORF">SCALOS_LOCUS6904</name>
</gene>
<feature type="non-terminal residue" evidence="1">
    <location>
        <position position="1"/>
    </location>
</feature>
<keyword evidence="2" id="KW-1185">Reference proteome</keyword>
<comment type="caution">
    <text evidence="1">The sequence shown here is derived from an EMBL/GenBank/DDBJ whole genome shotgun (WGS) entry which is preliminary data.</text>
</comment>
<name>A0ACA9MQ94_9GLOM</name>
<organism evidence="1 2">
    <name type="scientific">Scutellospora calospora</name>
    <dbReference type="NCBI Taxonomy" id="85575"/>
    <lineage>
        <taxon>Eukaryota</taxon>
        <taxon>Fungi</taxon>
        <taxon>Fungi incertae sedis</taxon>
        <taxon>Mucoromycota</taxon>
        <taxon>Glomeromycotina</taxon>
        <taxon>Glomeromycetes</taxon>
        <taxon>Diversisporales</taxon>
        <taxon>Gigasporaceae</taxon>
        <taxon>Scutellospora</taxon>
    </lineage>
</organism>
<accession>A0ACA9MQ94</accession>
<sequence>HEKTVEFSLNAASPSTAAEPGNFFKTTQKYKSSNNLIIVATEHYENEDGRAKVIRERLSQKLVPIILQQYQGKLKNEIGSGGCDPSIQGAIYYRDYWTQQSANFMFDTFRKLTLDDIKTCLYMNPQSIFNIPEQPDTYVEIEIDRKVIVAQKEGGWTPFVGKKKHLEMTFHVIAKTPAIKELLTNNESLQTQQQIQQQPSQLVS</sequence>
<evidence type="ECO:0000313" key="1">
    <source>
        <dbReference type="EMBL" id="CAG8600377.1"/>
    </source>
</evidence>
<evidence type="ECO:0000313" key="2">
    <source>
        <dbReference type="Proteomes" id="UP000789860"/>
    </source>
</evidence>
<dbReference type="EMBL" id="CAJVPM010014297">
    <property type="protein sequence ID" value="CAG8600377.1"/>
    <property type="molecule type" value="Genomic_DNA"/>
</dbReference>